<name>M1VVH6_CLAP2</name>
<protein>
    <recommendedName>
        <fullName evidence="2">2EXR domain-containing protein</fullName>
    </recommendedName>
</protein>
<sequence>MRSDDPDSSDDASTSSSDSNNSIRNHNPLIDDEAEESGEESSSGHDSRNGDAAPHPAFPQFMQLPPELRHQIWHLYCPDLSAKARVLQFSVGPSSAILQRPDHYSVKDHFSLADQTESLRVMLSMNSESRSIALRKYPDELIMDAGSGNAIVRFRKETDVVILPDWKSHTKYFLPGFADRVESVSVDPTESQREALGIDEENNSYDGTILKLVPAMKSLFPNLKRLYTLWSGLFQSTNLMEEWCGTDFVHTCLVETHERESGLGEDTKSLFCWPDLDEHADFTNHIPRLCSRERIKDSGLEVWPLVEFESQSGIKMYEKMRRLYLNPNLWPDLNVGDSDDPTTDSSHITLGDSDSDADGTDLNEYESEGIDDDEIIEIEGSSEDELLQGEPGRFSSPESDDVEVLAEVDTELVEHVEPVPRSRKRKAIVVDSDDDEEAMEEKGSDDEGDRRQNKRARLTRLVLDSDDEEEGKADDVQHDQNEIEAVSTRRAPKSSRVMLSSSDDQSDNDGDIDEEDTRRAPIALDSDSEEEDDEDEDEDVAPTKLPLAELLRRARSENPVSSASEGDSEQTDEESESEEDQSNDDDDDDEDENEHGLLDTMAGDGTEDEEDEDENEDGW</sequence>
<feature type="compositionally biased region" description="Acidic residues" evidence="1">
    <location>
        <begin position="353"/>
        <end position="372"/>
    </location>
</feature>
<feature type="compositionally biased region" description="Acidic residues" evidence="1">
    <location>
        <begin position="605"/>
        <end position="619"/>
    </location>
</feature>
<gene>
    <name evidence="3" type="ORF">CPUR_03384</name>
</gene>
<evidence type="ECO:0000313" key="3">
    <source>
        <dbReference type="EMBL" id="CCE29537.1"/>
    </source>
</evidence>
<dbReference type="AlphaFoldDB" id="M1VVH6"/>
<evidence type="ECO:0000256" key="1">
    <source>
        <dbReference type="SAM" id="MobiDB-lite"/>
    </source>
</evidence>
<dbReference type="Proteomes" id="UP000016801">
    <property type="component" value="Unassembled WGS sequence"/>
</dbReference>
<dbReference type="InterPro" id="IPR045518">
    <property type="entry name" value="2EXR"/>
</dbReference>
<feature type="compositionally biased region" description="Acidic residues" evidence="1">
    <location>
        <begin position="1"/>
        <end position="10"/>
    </location>
</feature>
<reference evidence="3 4" key="1">
    <citation type="journal article" date="2013" name="PLoS Genet.">
        <title>Plant-symbiotic fungi as chemical engineers: Multi-genome analysis of the Clavicipitaceae reveals dynamics of alkaloid loci.</title>
        <authorList>
            <person name="Schardl C.L."/>
            <person name="Young C.A."/>
            <person name="Hesse U."/>
            <person name="Amyotte S.G."/>
            <person name="Andreeva K."/>
            <person name="Calie P.J."/>
            <person name="Fleetwood D.J."/>
            <person name="Haws D.C."/>
            <person name="Moore N."/>
            <person name="Oeser B."/>
            <person name="Panaccione D.G."/>
            <person name="Schweri K.K."/>
            <person name="Voisey C.R."/>
            <person name="Farman M.L."/>
            <person name="Jaromczyk J.W."/>
            <person name="Roe B.A."/>
            <person name="O'Sullivan D.M."/>
            <person name="Scott B."/>
            <person name="Tudzynski P."/>
            <person name="An Z."/>
            <person name="Arnaoudova E.G."/>
            <person name="Bullock C.T."/>
            <person name="Charlton N.D."/>
            <person name="Chen L."/>
            <person name="Cox M."/>
            <person name="Dinkins R.D."/>
            <person name="Florea S."/>
            <person name="Glenn A.E."/>
            <person name="Gordon A."/>
            <person name="Gueldener U."/>
            <person name="Harris D.R."/>
            <person name="Hollin W."/>
            <person name="Jaromczyk J."/>
            <person name="Johnson R.D."/>
            <person name="Khan A.K."/>
            <person name="Leistner E."/>
            <person name="Leuchtmann A."/>
            <person name="Li C."/>
            <person name="Liu J."/>
            <person name="Liu J."/>
            <person name="Liu M."/>
            <person name="Mace W."/>
            <person name="Machado C."/>
            <person name="Nagabhyru P."/>
            <person name="Pan J."/>
            <person name="Schmid J."/>
            <person name="Sugawara K."/>
            <person name="Steiner U."/>
            <person name="Takach J.E."/>
            <person name="Tanaka E."/>
            <person name="Webb J.S."/>
            <person name="Wilson E.V."/>
            <person name="Wiseman J.L."/>
            <person name="Yoshida R."/>
            <person name="Zeng Z."/>
        </authorList>
    </citation>
    <scope>NUCLEOTIDE SEQUENCE [LARGE SCALE GENOMIC DNA]</scope>
    <source>
        <strain evidence="3 4">20.1</strain>
    </source>
</reference>
<feature type="region of interest" description="Disordered" evidence="1">
    <location>
        <begin position="335"/>
        <end position="372"/>
    </location>
</feature>
<dbReference type="Pfam" id="PF20150">
    <property type="entry name" value="2EXR"/>
    <property type="match status" value="1"/>
</dbReference>
<feature type="compositionally biased region" description="Acidic residues" evidence="1">
    <location>
        <begin position="526"/>
        <end position="540"/>
    </location>
</feature>
<feature type="region of interest" description="Disordered" evidence="1">
    <location>
        <begin position="418"/>
        <end position="619"/>
    </location>
</feature>
<feature type="compositionally biased region" description="Acidic residues" evidence="1">
    <location>
        <begin position="504"/>
        <end position="515"/>
    </location>
</feature>
<comment type="caution">
    <text evidence="3">The sequence shown here is derived from an EMBL/GenBank/DDBJ whole genome shotgun (WGS) entry which is preliminary data.</text>
</comment>
<dbReference type="OrthoDB" id="3501032at2759"/>
<feature type="compositionally biased region" description="Acidic residues" evidence="1">
    <location>
        <begin position="30"/>
        <end position="39"/>
    </location>
</feature>
<feature type="compositionally biased region" description="Acidic residues" evidence="1">
    <location>
        <begin position="566"/>
        <end position="593"/>
    </location>
</feature>
<dbReference type="PANTHER" id="PTHR35910">
    <property type="entry name" value="2EXR DOMAIN-CONTAINING PROTEIN"/>
    <property type="match status" value="1"/>
</dbReference>
<feature type="domain" description="2EXR" evidence="2">
    <location>
        <begin position="58"/>
        <end position="161"/>
    </location>
</feature>
<evidence type="ECO:0000259" key="2">
    <source>
        <dbReference type="Pfam" id="PF20150"/>
    </source>
</evidence>
<accession>M1VVH6</accession>
<dbReference type="PANTHER" id="PTHR35910:SF1">
    <property type="entry name" value="2EXR DOMAIN-CONTAINING PROTEIN"/>
    <property type="match status" value="1"/>
</dbReference>
<organism evidence="3 4">
    <name type="scientific">Claviceps purpurea (strain 20.1)</name>
    <name type="common">Ergot fungus</name>
    <name type="synonym">Sphacelia segetum</name>
    <dbReference type="NCBI Taxonomy" id="1111077"/>
    <lineage>
        <taxon>Eukaryota</taxon>
        <taxon>Fungi</taxon>
        <taxon>Dikarya</taxon>
        <taxon>Ascomycota</taxon>
        <taxon>Pezizomycotina</taxon>
        <taxon>Sordariomycetes</taxon>
        <taxon>Hypocreomycetidae</taxon>
        <taxon>Hypocreales</taxon>
        <taxon>Clavicipitaceae</taxon>
        <taxon>Claviceps</taxon>
    </lineage>
</organism>
<feature type="region of interest" description="Disordered" evidence="1">
    <location>
        <begin position="1"/>
        <end position="60"/>
    </location>
</feature>
<evidence type="ECO:0000313" key="4">
    <source>
        <dbReference type="Proteomes" id="UP000016801"/>
    </source>
</evidence>
<keyword evidence="4" id="KW-1185">Reference proteome</keyword>
<feature type="compositionally biased region" description="Acidic residues" evidence="1">
    <location>
        <begin position="431"/>
        <end position="447"/>
    </location>
</feature>
<proteinExistence type="predicted"/>
<dbReference type="STRING" id="1111077.M1VVH6"/>
<dbReference type="HOGENOM" id="CLU_015773_1_0_1"/>
<dbReference type="eggNOG" id="ENOG502SWCQ">
    <property type="taxonomic scope" value="Eukaryota"/>
</dbReference>
<feature type="compositionally biased region" description="Low complexity" evidence="1">
    <location>
        <begin position="11"/>
        <end position="22"/>
    </location>
</feature>
<dbReference type="VEuPathDB" id="FungiDB:CPUR_03384"/>
<dbReference type="EMBL" id="CAGA01000015">
    <property type="protein sequence ID" value="CCE29537.1"/>
    <property type="molecule type" value="Genomic_DNA"/>
</dbReference>